<evidence type="ECO:0000313" key="11">
    <source>
        <dbReference type="Proteomes" id="UP001165122"/>
    </source>
</evidence>
<evidence type="ECO:0000256" key="7">
    <source>
        <dbReference type="ARBA" id="ARBA00023204"/>
    </source>
</evidence>
<dbReference type="GO" id="GO:0003697">
    <property type="term" value="F:single-stranded DNA binding"/>
    <property type="evidence" value="ECO:0007669"/>
    <property type="project" value="TreeGrafter"/>
</dbReference>
<feature type="active site" description="Nucleophile" evidence="9">
    <location>
        <position position="88"/>
    </location>
</feature>
<dbReference type="PANTHER" id="PTHR12415">
    <property type="entry name" value="TYROSYL-DNA PHOSPHODIESTERASE 1"/>
    <property type="match status" value="1"/>
</dbReference>
<keyword evidence="4" id="KW-0227">DNA damage</keyword>
<organism evidence="10 11">
    <name type="scientific">Triparma laevis f. longispina</name>
    <dbReference type="NCBI Taxonomy" id="1714387"/>
    <lineage>
        <taxon>Eukaryota</taxon>
        <taxon>Sar</taxon>
        <taxon>Stramenopiles</taxon>
        <taxon>Ochrophyta</taxon>
        <taxon>Bolidophyceae</taxon>
        <taxon>Parmales</taxon>
        <taxon>Triparmaceae</taxon>
        <taxon>Triparma</taxon>
    </lineage>
</organism>
<evidence type="ECO:0000256" key="1">
    <source>
        <dbReference type="ARBA" id="ARBA00004123"/>
    </source>
</evidence>
<keyword evidence="8" id="KW-0539">Nucleus</keyword>
<evidence type="ECO:0000256" key="2">
    <source>
        <dbReference type="ARBA" id="ARBA00010205"/>
    </source>
</evidence>
<comment type="subcellular location">
    <subcellularLocation>
        <location evidence="1">Nucleus</location>
    </subcellularLocation>
</comment>
<dbReference type="CDD" id="cd09122">
    <property type="entry name" value="PLDc_Tdp1_1"/>
    <property type="match status" value="1"/>
</dbReference>
<evidence type="ECO:0000256" key="5">
    <source>
        <dbReference type="ARBA" id="ARBA00022801"/>
    </source>
</evidence>
<accession>A0A9W6ZKT5</accession>
<evidence type="ECO:0000313" key="10">
    <source>
        <dbReference type="EMBL" id="GMH54681.1"/>
    </source>
</evidence>
<dbReference type="AlphaFoldDB" id="A0A9W6ZKT5"/>
<dbReference type="Pfam" id="PF06087">
    <property type="entry name" value="Tyr-DNA_phospho"/>
    <property type="match status" value="1"/>
</dbReference>
<evidence type="ECO:0000256" key="6">
    <source>
        <dbReference type="ARBA" id="ARBA00022839"/>
    </source>
</evidence>
<name>A0A9W6ZKT5_9STRA</name>
<evidence type="ECO:0000256" key="4">
    <source>
        <dbReference type="ARBA" id="ARBA00022763"/>
    </source>
</evidence>
<comment type="caution">
    <text evidence="10">The sequence shown here is derived from an EMBL/GenBank/DDBJ whole genome shotgun (WGS) entry which is preliminary data.</text>
</comment>
<sequence>MPKLNHPADLNKFALSLKDIFSGSFTHAIVSNFLISPEHLLNAAPRLKIVPSIRVYGDMSGEEGYATNATNGNMTLYKPKMDKYGSMHSNFALLFYPTGIRVTIFTCNWINEPYLTNGVYVQDFSLKDPCSPPPHPLRSLKKS</sequence>
<keyword evidence="7" id="KW-0234">DNA repair</keyword>
<gene>
    <name evidence="10" type="ORF">TrLO_g10977</name>
</gene>
<proteinExistence type="inferred from homology"/>
<dbReference type="GO" id="GO:0004527">
    <property type="term" value="F:exonuclease activity"/>
    <property type="evidence" value="ECO:0007669"/>
    <property type="project" value="UniProtKB-KW"/>
</dbReference>
<dbReference type="Gene3D" id="3.30.870.10">
    <property type="entry name" value="Endonuclease Chain A"/>
    <property type="match status" value="1"/>
</dbReference>
<dbReference type="InterPro" id="IPR010347">
    <property type="entry name" value="Tdp1"/>
</dbReference>
<dbReference type="GO" id="GO:0017005">
    <property type="term" value="F:3'-tyrosyl-DNA phosphodiesterase activity"/>
    <property type="evidence" value="ECO:0007669"/>
    <property type="project" value="TreeGrafter"/>
</dbReference>
<dbReference type="OrthoDB" id="47785at2759"/>
<dbReference type="PANTHER" id="PTHR12415:SF0">
    <property type="entry name" value="TYROSYL-DNA PHOSPHODIESTERASE 1"/>
    <property type="match status" value="1"/>
</dbReference>
<keyword evidence="6" id="KW-0269">Exonuclease</keyword>
<dbReference type="SUPFAM" id="SSF56024">
    <property type="entry name" value="Phospholipase D/nuclease"/>
    <property type="match status" value="1"/>
</dbReference>
<evidence type="ECO:0000256" key="8">
    <source>
        <dbReference type="ARBA" id="ARBA00023242"/>
    </source>
</evidence>
<dbReference type="GO" id="GO:0006281">
    <property type="term" value="P:DNA repair"/>
    <property type="evidence" value="ECO:0007669"/>
    <property type="project" value="UniProtKB-KW"/>
</dbReference>
<evidence type="ECO:0000256" key="3">
    <source>
        <dbReference type="ARBA" id="ARBA00022722"/>
    </source>
</evidence>
<keyword evidence="5" id="KW-0378">Hydrolase</keyword>
<dbReference type="GO" id="GO:0003690">
    <property type="term" value="F:double-stranded DNA binding"/>
    <property type="evidence" value="ECO:0007669"/>
    <property type="project" value="TreeGrafter"/>
</dbReference>
<evidence type="ECO:0000256" key="9">
    <source>
        <dbReference type="PIRSR" id="PIRSR610347-1"/>
    </source>
</evidence>
<keyword evidence="11" id="KW-1185">Reference proteome</keyword>
<keyword evidence="3" id="KW-0540">Nuclease</keyword>
<dbReference type="Proteomes" id="UP001165122">
    <property type="component" value="Unassembled WGS sequence"/>
</dbReference>
<reference evidence="11" key="1">
    <citation type="journal article" date="2023" name="Commun. Biol.">
        <title>Genome analysis of Parmales, the sister group of diatoms, reveals the evolutionary specialization of diatoms from phago-mixotrophs to photoautotrophs.</title>
        <authorList>
            <person name="Ban H."/>
            <person name="Sato S."/>
            <person name="Yoshikawa S."/>
            <person name="Yamada K."/>
            <person name="Nakamura Y."/>
            <person name="Ichinomiya M."/>
            <person name="Sato N."/>
            <person name="Blanc-Mathieu R."/>
            <person name="Endo H."/>
            <person name="Kuwata A."/>
            <person name="Ogata H."/>
        </authorList>
    </citation>
    <scope>NUCLEOTIDE SEQUENCE [LARGE SCALE GENOMIC DNA]</scope>
    <source>
        <strain evidence="11">NIES 3700</strain>
    </source>
</reference>
<dbReference type="EMBL" id="BRXW01000437">
    <property type="protein sequence ID" value="GMH54681.1"/>
    <property type="molecule type" value="Genomic_DNA"/>
</dbReference>
<dbReference type="GO" id="GO:0005634">
    <property type="term" value="C:nucleus"/>
    <property type="evidence" value="ECO:0007669"/>
    <property type="project" value="UniProtKB-SubCell"/>
</dbReference>
<comment type="similarity">
    <text evidence="2">Belongs to the tyrosyl-DNA phosphodiesterase family.</text>
</comment>
<protein>
    <submittedName>
        <fullName evidence="10">Uncharacterized protein</fullName>
    </submittedName>
</protein>